<proteinExistence type="predicted"/>
<organism evidence="4 5">
    <name type="scientific">Tieghemostelium lacteum</name>
    <name type="common">Slime mold</name>
    <name type="synonym">Dictyostelium lacteum</name>
    <dbReference type="NCBI Taxonomy" id="361077"/>
    <lineage>
        <taxon>Eukaryota</taxon>
        <taxon>Amoebozoa</taxon>
        <taxon>Evosea</taxon>
        <taxon>Eumycetozoa</taxon>
        <taxon>Dictyostelia</taxon>
        <taxon>Dictyosteliales</taxon>
        <taxon>Raperosteliaceae</taxon>
        <taxon>Tieghemostelium</taxon>
    </lineage>
</organism>
<feature type="region of interest" description="Disordered" evidence="1">
    <location>
        <begin position="1"/>
        <end position="56"/>
    </location>
</feature>
<dbReference type="OrthoDB" id="10261837at2759"/>
<dbReference type="FunFam" id="2.30.29.30:FF:000286">
    <property type="entry name" value="PH-protein kinase domain containing protein"/>
    <property type="match status" value="1"/>
</dbReference>
<dbReference type="InterPro" id="IPR000219">
    <property type="entry name" value="DH_dom"/>
</dbReference>
<gene>
    <name evidence="4" type="ORF">DLAC_02462</name>
</gene>
<dbReference type="SUPFAM" id="SSF48065">
    <property type="entry name" value="DBL homology domain (DH-domain)"/>
    <property type="match status" value="1"/>
</dbReference>
<feature type="region of interest" description="Disordered" evidence="1">
    <location>
        <begin position="530"/>
        <end position="581"/>
    </location>
</feature>
<dbReference type="GO" id="GO:0005737">
    <property type="term" value="C:cytoplasm"/>
    <property type="evidence" value="ECO:0007669"/>
    <property type="project" value="TreeGrafter"/>
</dbReference>
<dbReference type="EMBL" id="LODT01000013">
    <property type="protein sequence ID" value="KYR00461.1"/>
    <property type="molecule type" value="Genomic_DNA"/>
</dbReference>
<dbReference type="SMART" id="SM00233">
    <property type="entry name" value="PH"/>
    <property type="match status" value="1"/>
</dbReference>
<feature type="compositionally biased region" description="Low complexity" evidence="1">
    <location>
        <begin position="769"/>
        <end position="778"/>
    </location>
</feature>
<dbReference type="PANTHER" id="PTHR12673:SF150">
    <property type="entry name" value="PLECKSTRIN DOMAIN-CONTAINING PROTEIN"/>
    <property type="match status" value="1"/>
</dbReference>
<dbReference type="InParanoid" id="A0A152A340"/>
<dbReference type="SMART" id="SM00325">
    <property type="entry name" value="RhoGEF"/>
    <property type="match status" value="1"/>
</dbReference>
<feature type="compositionally biased region" description="Acidic residues" evidence="1">
    <location>
        <begin position="1"/>
        <end position="11"/>
    </location>
</feature>
<sequence length="874" mass="99821">MDMEDSTDEESQNISHWRAMGRTKTESEVEVDGNGKSDNKSGYNTLSGGESLVSPNVGSLTSSGTITINKSLHRKNLSSLHRTPTFKPMIRKQSLTGMSGDLQKTKERRANILREILATEQAYVSFLKVIVDIYLCKIREKDILTQTDIENIFSNIESIKATHDEIHSKIKERIEFHQDNNSFPMKTIVSDIFKEYGPFLRIYSIFVNNYYNNAMQLIKQHSASNKKFKAYLQECKYSPYARKLDLNDLLIMPAQKVPRYILLLEELIQFTSKEDVEYNSLQEAKEVMKTVASFINSSTHVEDKSKEGSLMVARLQQQLGPKAGQLVVPHRKLIRSGELYRLVITTESSEIEKRKVVIYLFNDILIYAIKNKFWRKLSLDEVWIRSSKKIEGYDTAFEVYSKSLSCIFIEKDDNISNSENNNNNKIEENIVNSGDESKPNLAWSKLIENTINSWLQSDQKSKEKRAALLDDVQIQKDLTFEERQFYFESLNLNRKQKGQSKDANNIIETGIVEDRKKKIEGLINIQMNDIRENSRTSQSDRIPQSASTSSINDLAEDDSDSPMSPDTSQKEKKKKKSAVASRALNKTTSTVNFISSAIVNSSIVNSSNHLSHIVLTRTNILKQGYLTKIGEVVKNWKRRWFIMENNYLFYLKNQRSNKVLGRIPLIGSKVENVSKEQRGFNIVTKTRTYLIIADSEKDTVEWVGALNDYFSERERFIASMKQQKMDLIDSLRLSSSPSSWQSASPNASTSKLSTSLLRLSIGSSSFSSLSNSGGSLCSQPVPSTTNTNHSRERVISPSKQLNDQPLSSTEDEYDDNESTTTDEEEEEENEVDDEDEDEEEEDEESDSSEEEFDEINNNNNNIQQENFILENDNE</sequence>
<dbReference type="Gene3D" id="1.20.900.10">
    <property type="entry name" value="Dbl homology (DH) domain"/>
    <property type="match status" value="1"/>
</dbReference>
<dbReference type="InterPro" id="IPR035899">
    <property type="entry name" value="DBL_dom_sf"/>
</dbReference>
<dbReference type="Pfam" id="PF00169">
    <property type="entry name" value="PH"/>
    <property type="match status" value="1"/>
</dbReference>
<feature type="compositionally biased region" description="Polar residues" evidence="1">
    <location>
        <begin position="40"/>
        <end position="56"/>
    </location>
</feature>
<dbReference type="SUPFAM" id="SSF50729">
    <property type="entry name" value="PH domain-like"/>
    <property type="match status" value="2"/>
</dbReference>
<evidence type="ECO:0000313" key="4">
    <source>
        <dbReference type="EMBL" id="KYR00461.1"/>
    </source>
</evidence>
<feature type="compositionally biased region" description="Acidic residues" evidence="1">
    <location>
        <begin position="809"/>
        <end position="854"/>
    </location>
</feature>
<dbReference type="PROSITE" id="PS50010">
    <property type="entry name" value="DH_2"/>
    <property type="match status" value="1"/>
</dbReference>
<feature type="compositionally biased region" description="Polar residues" evidence="1">
    <location>
        <begin position="797"/>
        <end position="806"/>
    </location>
</feature>
<dbReference type="Proteomes" id="UP000076078">
    <property type="component" value="Unassembled WGS sequence"/>
</dbReference>
<dbReference type="CDD" id="cd00160">
    <property type="entry name" value="RhoGEF"/>
    <property type="match status" value="1"/>
</dbReference>
<dbReference type="InterPro" id="IPR001849">
    <property type="entry name" value="PH_domain"/>
</dbReference>
<dbReference type="GO" id="GO:0005547">
    <property type="term" value="F:phosphatidylinositol-3,4,5-trisphosphate binding"/>
    <property type="evidence" value="ECO:0007669"/>
    <property type="project" value="UniProtKB-ARBA"/>
</dbReference>
<dbReference type="InterPro" id="IPR051092">
    <property type="entry name" value="FYVE_RhoGEF_PH"/>
</dbReference>
<reference evidence="4 5" key="1">
    <citation type="submission" date="2015-12" db="EMBL/GenBank/DDBJ databases">
        <title>Dictyostelia acquired genes for synthesis and detection of signals that induce cell-type specialization by lateral gene transfer from prokaryotes.</title>
        <authorList>
            <person name="Gloeckner G."/>
            <person name="Schaap P."/>
        </authorList>
    </citation>
    <scope>NUCLEOTIDE SEQUENCE [LARGE SCALE GENOMIC DNA]</scope>
    <source>
        <strain evidence="4 5">TK</strain>
    </source>
</reference>
<dbReference type="PANTHER" id="PTHR12673">
    <property type="entry name" value="FACIOGENITAL DYSPLASIA PROTEIN"/>
    <property type="match status" value="1"/>
</dbReference>
<feature type="domain" description="PH" evidence="2">
    <location>
        <begin position="619"/>
        <end position="711"/>
    </location>
</feature>
<feature type="region of interest" description="Disordered" evidence="1">
    <location>
        <begin position="769"/>
        <end position="874"/>
    </location>
</feature>
<dbReference type="OMA" id="LNDLMIM"/>
<dbReference type="GO" id="GO:0005085">
    <property type="term" value="F:guanyl-nucleotide exchange factor activity"/>
    <property type="evidence" value="ECO:0007669"/>
    <property type="project" value="InterPro"/>
</dbReference>
<dbReference type="Pfam" id="PF00621">
    <property type="entry name" value="RhoGEF"/>
    <property type="match status" value="1"/>
</dbReference>
<evidence type="ECO:0000259" key="3">
    <source>
        <dbReference type="PROSITE" id="PS50010"/>
    </source>
</evidence>
<accession>A0A152A340</accession>
<keyword evidence="5" id="KW-1185">Reference proteome</keyword>
<evidence type="ECO:0000256" key="1">
    <source>
        <dbReference type="SAM" id="MobiDB-lite"/>
    </source>
</evidence>
<feature type="domain" description="DH" evidence="3">
    <location>
        <begin position="108"/>
        <end position="298"/>
    </location>
</feature>
<feature type="compositionally biased region" description="Basic and acidic residues" evidence="1">
    <location>
        <begin position="23"/>
        <end position="39"/>
    </location>
</feature>
<dbReference type="Gene3D" id="2.30.29.30">
    <property type="entry name" value="Pleckstrin-homology domain (PH domain)/Phosphotyrosine-binding domain (PTB)"/>
    <property type="match status" value="2"/>
</dbReference>
<protein>
    <submittedName>
        <fullName evidence="4">Pleckstrin (PH) domain-containing protein</fullName>
    </submittedName>
</protein>
<dbReference type="AlphaFoldDB" id="A0A152A340"/>
<evidence type="ECO:0000313" key="5">
    <source>
        <dbReference type="Proteomes" id="UP000076078"/>
    </source>
</evidence>
<comment type="caution">
    <text evidence="4">The sequence shown here is derived from an EMBL/GenBank/DDBJ whole genome shotgun (WGS) entry which is preliminary data.</text>
</comment>
<evidence type="ECO:0000259" key="2">
    <source>
        <dbReference type="PROSITE" id="PS50003"/>
    </source>
</evidence>
<feature type="compositionally biased region" description="Polar residues" evidence="1">
    <location>
        <begin position="535"/>
        <end position="552"/>
    </location>
</feature>
<dbReference type="InterPro" id="IPR011993">
    <property type="entry name" value="PH-like_dom_sf"/>
</dbReference>
<dbReference type="PROSITE" id="PS50003">
    <property type="entry name" value="PH_DOMAIN"/>
    <property type="match status" value="1"/>
</dbReference>
<name>A0A152A340_TIELA</name>